<dbReference type="EMBL" id="JBDFQZ010000003">
    <property type="protein sequence ID" value="KAK9740987.1"/>
    <property type="molecule type" value="Genomic_DNA"/>
</dbReference>
<comment type="caution">
    <text evidence="7">The sequence shown here is derived from an EMBL/GenBank/DDBJ whole genome shotgun (WGS) entry which is preliminary data.</text>
</comment>
<protein>
    <submittedName>
        <fullName evidence="7">Uncharacterized protein</fullName>
    </submittedName>
</protein>
<evidence type="ECO:0000256" key="3">
    <source>
        <dbReference type="ARBA" id="ARBA00022737"/>
    </source>
</evidence>
<sequence>MFLSHGDPRKRDKAVESAKKNENHHHLGQNYFNTARQIWIKDGFYPGSTRTKASNGSRTQCASEVAIDVNRGYDWFCAMHSKKKQTGKYVIKKPKNQEVADKLGSILQYRPYRFPSFKYREINKAYELSLILLGCGFSGIIPDSIGLLEQLVYLSLNSNNFTGRVPAFIGNLKKLYWLDLSDNKLSGGIPVSDGTTPGLDLLVNTKHLYVLISFILRHCVHPFIFNFSFEVGQLLTPVNYFSHFGINQLSGPIPPSLFSTNLTIIYALFDNNNITGSIPSTLGLVQTLEAVRFDRNSLSGPLPDNLNNLTHINELVLSNNAFTGLVPDLTSLDSLNYVLEQTLRFICYSVWSSRTEYSYTNREINEIRDKWATYFNNHCVS</sequence>
<dbReference type="PANTHER" id="PTHR45974">
    <property type="entry name" value="RECEPTOR-LIKE PROTEIN 55"/>
    <property type="match status" value="1"/>
</dbReference>
<dbReference type="SUPFAM" id="SSF52058">
    <property type="entry name" value="L domain-like"/>
    <property type="match status" value="1"/>
</dbReference>
<dbReference type="Proteomes" id="UP001443914">
    <property type="component" value="Unassembled WGS sequence"/>
</dbReference>
<feature type="compositionally biased region" description="Basic and acidic residues" evidence="6">
    <location>
        <begin position="1"/>
        <end position="25"/>
    </location>
</feature>
<dbReference type="InterPro" id="IPR032675">
    <property type="entry name" value="LRR_dom_sf"/>
</dbReference>
<keyword evidence="2" id="KW-0732">Signal</keyword>
<name>A0AAW1M5S6_SAPOF</name>
<dbReference type="GO" id="GO:0016020">
    <property type="term" value="C:membrane"/>
    <property type="evidence" value="ECO:0007669"/>
    <property type="project" value="UniProtKB-SubCell"/>
</dbReference>
<dbReference type="PANTHER" id="PTHR45974:SF266">
    <property type="entry name" value="LEUCINE-RICH REPEAT RECEPTOR PROTEIN KINASE HPCA1"/>
    <property type="match status" value="1"/>
</dbReference>
<accession>A0AAW1M5S6</accession>
<organism evidence="7 8">
    <name type="scientific">Saponaria officinalis</name>
    <name type="common">Common soapwort</name>
    <name type="synonym">Lychnis saponaria</name>
    <dbReference type="NCBI Taxonomy" id="3572"/>
    <lineage>
        <taxon>Eukaryota</taxon>
        <taxon>Viridiplantae</taxon>
        <taxon>Streptophyta</taxon>
        <taxon>Embryophyta</taxon>
        <taxon>Tracheophyta</taxon>
        <taxon>Spermatophyta</taxon>
        <taxon>Magnoliopsida</taxon>
        <taxon>eudicotyledons</taxon>
        <taxon>Gunneridae</taxon>
        <taxon>Pentapetalae</taxon>
        <taxon>Caryophyllales</taxon>
        <taxon>Caryophyllaceae</taxon>
        <taxon>Caryophylleae</taxon>
        <taxon>Saponaria</taxon>
    </lineage>
</organism>
<proteinExistence type="predicted"/>
<dbReference type="AlphaFoldDB" id="A0AAW1M5S6"/>
<evidence type="ECO:0000313" key="8">
    <source>
        <dbReference type="Proteomes" id="UP001443914"/>
    </source>
</evidence>
<evidence type="ECO:0000313" key="7">
    <source>
        <dbReference type="EMBL" id="KAK9740987.1"/>
    </source>
</evidence>
<comment type="subcellular location">
    <subcellularLocation>
        <location evidence="1">Membrane</location>
    </subcellularLocation>
</comment>
<dbReference type="Pfam" id="PF00560">
    <property type="entry name" value="LRR_1"/>
    <property type="match status" value="2"/>
</dbReference>
<dbReference type="EMBL" id="JBDFQZ010000003">
    <property type="protein sequence ID" value="KAK9740985.1"/>
    <property type="molecule type" value="Genomic_DNA"/>
</dbReference>
<evidence type="ECO:0000256" key="1">
    <source>
        <dbReference type="ARBA" id="ARBA00004370"/>
    </source>
</evidence>
<dbReference type="InterPro" id="IPR001611">
    <property type="entry name" value="Leu-rich_rpt"/>
</dbReference>
<evidence type="ECO:0000256" key="5">
    <source>
        <dbReference type="ARBA" id="ARBA00023180"/>
    </source>
</evidence>
<evidence type="ECO:0000256" key="2">
    <source>
        <dbReference type="ARBA" id="ARBA00022729"/>
    </source>
</evidence>
<feature type="region of interest" description="Disordered" evidence="6">
    <location>
        <begin position="1"/>
        <end position="27"/>
    </location>
</feature>
<evidence type="ECO:0000256" key="4">
    <source>
        <dbReference type="ARBA" id="ARBA00023136"/>
    </source>
</evidence>
<keyword evidence="8" id="KW-1185">Reference proteome</keyword>
<dbReference type="FunFam" id="3.80.10.10:FF:000542">
    <property type="entry name" value="Leucine-rich repeat protein kinase family protein"/>
    <property type="match status" value="1"/>
</dbReference>
<keyword evidence="5" id="KW-0325">Glycoprotein</keyword>
<keyword evidence="4" id="KW-0472">Membrane</keyword>
<dbReference type="EMBL" id="JBDFQZ010000003">
    <property type="protein sequence ID" value="KAK9740986.1"/>
    <property type="molecule type" value="Genomic_DNA"/>
</dbReference>
<evidence type="ECO:0000256" key="6">
    <source>
        <dbReference type="SAM" id="MobiDB-lite"/>
    </source>
</evidence>
<dbReference type="Gene3D" id="3.80.10.10">
    <property type="entry name" value="Ribonuclease Inhibitor"/>
    <property type="match status" value="2"/>
</dbReference>
<keyword evidence="3" id="KW-0677">Repeat</keyword>
<gene>
    <name evidence="7" type="ORF">RND81_03G074900</name>
</gene>
<reference evidence="7 8" key="1">
    <citation type="submission" date="2024-03" db="EMBL/GenBank/DDBJ databases">
        <title>WGS assembly of Saponaria officinalis var. Norfolk2.</title>
        <authorList>
            <person name="Jenkins J."/>
            <person name="Shu S."/>
            <person name="Grimwood J."/>
            <person name="Barry K."/>
            <person name="Goodstein D."/>
            <person name="Schmutz J."/>
            <person name="Leebens-Mack J."/>
            <person name="Osbourn A."/>
        </authorList>
    </citation>
    <scope>NUCLEOTIDE SEQUENCE [LARGE SCALE GENOMIC DNA]</scope>
    <source>
        <strain evidence="8">cv. Norfolk2</strain>
        <strain evidence="7">JIC</strain>
        <tissue evidence="7">Leaf</tissue>
    </source>
</reference>